<keyword evidence="2" id="KW-1133">Transmembrane helix</keyword>
<keyword evidence="4" id="KW-1185">Reference proteome</keyword>
<dbReference type="OrthoDB" id="3296441at2"/>
<comment type="caution">
    <text evidence="3">The sequence shown here is derived from an EMBL/GenBank/DDBJ whole genome shotgun (WGS) entry which is preliminary data.</text>
</comment>
<sequence length="107" mass="11587">MAQERLRWRAGHVQVGLDVLVIAAALLLVSPTAMLIAPLGAVLLNGNRALKHRPGRHLGRARAGAKRRCRLRGRPSGSASHSADEVLERGSFPALTRDVCDLLRRLA</sequence>
<keyword evidence="2" id="KW-0812">Transmembrane</keyword>
<organism evidence="3 4">
    <name type="scientific">Saccharopolyspora aridisoli</name>
    <dbReference type="NCBI Taxonomy" id="2530385"/>
    <lineage>
        <taxon>Bacteria</taxon>
        <taxon>Bacillati</taxon>
        <taxon>Actinomycetota</taxon>
        <taxon>Actinomycetes</taxon>
        <taxon>Pseudonocardiales</taxon>
        <taxon>Pseudonocardiaceae</taxon>
        <taxon>Saccharopolyspora</taxon>
    </lineage>
</organism>
<feature type="compositionally biased region" description="Basic residues" evidence="1">
    <location>
        <begin position="54"/>
        <end position="73"/>
    </location>
</feature>
<feature type="region of interest" description="Disordered" evidence="1">
    <location>
        <begin position="54"/>
        <end position="85"/>
    </location>
</feature>
<dbReference type="Proteomes" id="UP000294744">
    <property type="component" value="Unassembled WGS sequence"/>
</dbReference>
<accession>A0A4R4UTV1</accession>
<evidence type="ECO:0000256" key="1">
    <source>
        <dbReference type="SAM" id="MobiDB-lite"/>
    </source>
</evidence>
<evidence type="ECO:0000313" key="3">
    <source>
        <dbReference type="EMBL" id="TDC90259.1"/>
    </source>
</evidence>
<name>A0A4R4UTV1_9PSEU</name>
<feature type="transmembrane region" description="Helical" evidence="2">
    <location>
        <begin position="20"/>
        <end position="44"/>
    </location>
</feature>
<evidence type="ECO:0000313" key="4">
    <source>
        <dbReference type="Proteomes" id="UP000294744"/>
    </source>
</evidence>
<protein>
    <submittedName>
        <fullName evidence="3">Uncharacterized protein</fullName>
    </submittedName>
</protein>
<gene>
    <name evidence="3" type="ORF">E1161_19320</name>
</gene>
<dbReference type="AlphaFoldDB" id="A0A4R4UTV1"/>
<keyword evidence="2" id="KW-0472">Membrane</keyword>
<dbReference type="EMBL" id="SMKV01000026">
    <property type="protein sequence ID" value="TDC90259.1"/>
    <property type="molecule type" value="Genomic_DNA"/>
</dbReference>
<proteinExistence type="predicted"/>
<reference evidence="3 4" key="1">
    <citation type="submission" date="2019-03" db="EMBL/GenBank/DDBJ databases">
        <title>Draft genome sequences of novel Actinobacteria.</title>
        <authorList>
            <person name="Sahin N."/>
            <person name="Ay H."/>
            <person name="Saygin H."/>
        </authorList>
    </citation>
    <scope>NUCLEOTIDE SEQUENCE [LARGE SCALE GENOMIC DNA]</scope>
    <source>
        <strain evidence="3 4">16K404</strain>
    </source>
</reference>
<evidence type="ECO:0000256" key="2">
    <source>
        <dbReference type="SAM" id="Phobius"/>
    </source>
</evidence>
<dbReference type="RefSeq" id="WP_132625265.1">
    <property type="nucleotide sequence ID" value="NZ_SMKV01000026.1"/>
</dbReference>